<gene>
    <name evidence="1" type="ORF">B0H65DRAFT_194893</name>
</gene>
<dbReference type="GeneID" id="87858854"/>
<dbReference type="RefSeq" id="XP_062681705.1">
    <property type="nucleotide sequence ID" value="XM_062821700.1"/>
</dbReference>
<keyword evidence="2" id="KW-1185">Reference proteome</keyword>
<protein>
    <submittedName>
        <fullName evidence="1">Uncharacterized protein</fullName>
    </submittedName>
</protein>
<reference evidence="1" key="1">
    <citation type="journal article" date="2023" name="Mol. Phylogenet. Evol.">
        <title>Genome-scale phylogeny and comparative genomics of the fungal order Sordariales.</title>
        <authorList>
            <person name="Hensen N."/>
            <person name="Bonometti L."/>
            <person name="Westerberg I."/>
            <person name="Brannstrom I.O."/>
            <person name="Guillou S."/>
            <person name="Cros-Aarteil S."/>
            <person name="Calhoun S."/>
            <person name="Haridas S."/>
            <person name="Kuo A."/>
            <person name="Mondo S."/>
            <person name="Pangilinan J."/>
            <person name="Riley R."/>
            <person name="LaButti K."/>
            <person name="Andreopoulos B."/>
            <person name="Lipzen A."/>
            <person name="Chen C."/>
            <person name="Yan M."/>
            <person name="Daum C."/>
            <person name="Ng V."/>
            <person name="Clum A."/>
            <person name="Steindorff A."/>
            <person name="Ohm R.A."/>
            <person name="Martin F."/>
            <person name="Silar P."/>
            <person name="Natvig D.O."/>
            <person name="Lalanne C."/>
            <person name="Gautier V."/>
            <person name="Ament-Velasquez S.L."/>
            <person name="Kruys A."/>
            <person name="Hutchinson M.I."/>
            <person name="Powell A.J."/>
            <person name="Barry K."/>
            <person name="Miller A.N."/>
            <person name="Grigoriev I.V."/>
            <person name="Debuchy R."/>
            <person name="Gladieux P."/>
            <person name="Hiltunen Thoren M."/>
            <person name="Johannesson H."/>
        </authorList>
    </citation>
    <scope>NUCLEOTIDE SEQUENCE</scope>
    <source>
        <strain evidence="1">CBS 560.94</strain>
    </source>
</reference>
<evidence type="ECO:0000313" key="2">
    <source>
        <dbReference type="Proteomes" id="UP001278500"/>
    </source>
</evidence>
<dbReference type="AlphaFoldDB" id="A0AAE0JEW4"/>
<evidence type="ECO:0000313" key="1">
    <source>
        <dbReference type="EMBL" id="KAK3345092.1"/>
    </source>
</evidence>
<comment type="caution">
    <text evidence="1">The sequence shown here is derived from an EMBL/GenBank/DDBJ whole genome shotgun (WGS) entry which is preliminary data.</text>
</comment>
<dbReference type="Proteomes" id="UP001278500">
    <property type="component" value="Unassembled WGS sequence"/>
</dbReference>
<proteinExistence type="predicted"/>
<name>A0AAE0JEW4_9PEZI</name>
<sequence>MSDMSQDESVRRACVDTSTGNAVLHSRVSSGGLAPTGSGSINPANQRLDCFHFAIDNHPRGPHVYAGPMWMGLGDPTSTTHFNTCPPWFGYLKLPFHPSSLFFPFPPWILLTRTTGNCSVEQVCLNHPTVCPTRGSITKATAQVLDHLRLGHLFERRSVQITLYSIPHRPLTSLHQCISEASPSTPTSRLSGFHPDLELPSDLASAFHE</sequence>
<reference evidence="1" key="2">
    <citation type="submission" date="2023-06" db="EMBL/GenBank/DDBJ databases">
        <authorList>
            <consortium name="Lawrence Berkeley National Laboratory"/>
            <person name="Haridas S."/>
            <person name="Hensen N."/>
            <person name="Bonometti L."/>
            <person name="Westerberg I."/>
            <person name="Brannstrom I.O."/>
            <person name="Guillou S."/>
            <person name="Cros-Aarteil S."/>
            <person name="Calhoun S."/>
            <person name="Kuo A."/>
            <person name="Mondo S."/>
            <person name="Pangilinan J."/>
            <person name="Riley R."/>
            <person name="Labutti K."/>
            <person name="Andreopoulos B."/>
            <person name="Lipzen A."/>
            <person name="Chen C."/>
            <person name="Yanf M."/>
            <person name="Daum C."/>
            <person name="Ng V."/>
            <person name="Clum A."/>
            <person name="Steindorff A."/>
            <person name="Ohm R."/>
            <person name="Martin F."/>
            <person name="Silar P."/>
            <person name="Natvig D."/>
            <person name="Lalanne C."/>
            <person name="Gautier V."/>
            <person name="Ament-Velasquez S.L."/>
            <person name="Kruys A."/>
            <person name="Hutchinson M.I."/>
            <person name="Powell A.J."/>
            <person name="Barry K."/>
            <person name="Miller A.N."/>
            <person name="Grigoriev I.V."/>
            <person name="Debuchy R."/>
            <person name="Gladieux P."/>
            <person name="Thoren M.H."/>
            <person name="Johannesson H."/>
        </authorList>
    </citation>
    <scope>NUCLEOTIDE SEQUENCE</scope>
    <source>
        <strain evidence="1">CBS 560.94</strain>
    </source>
</reference>
<dbReference type="EMBL" id="JAUEPP010000004">
    <property type="protein sequence ID" value="KAK3345092.1"/>
    <property type="molecule type" value="Genomic_DNA"/>
</dbReference>
<organism evidence="1 2">
    <name type="scientific">Neurospora tetraspora</name>
    <dbReference type="NCBI Taxonomy" id="94610"/>
    <lineage>
        <taxon>Eukaryota</taxon>
        <taxon>Fungi</taxon>
        <taxon>Dikarya</taxon>
        <taxon>Ascomycota</taxon>
        <taxon>Pezizomycotina</taxon>
        <taxon>Sordariomycetes</taxon>
        <taxon>Sordariomycetidae</taxon>
        <taxon>Sordariales</taxon>
        <taxon>Sordariaceae</taxon>
        <taxon>Neurospora</taxon>
    </lineage>
</organism>
<accession>A0AAE0JEW4</accession>